<organism evidence="1 2">
    <name type="scientific">Penicillium canariense</name>
    <dbReference type="NCBI Taxonomy" id="189055"/>
    <lineage>
        <taxon>Eukaryota</taxon>
        <taxon>Fungi</taxon>
        <taxon>Dikarya</taxon>
        <taxon>Ascomycota</taxon>
        <taxon>Pezizomycotina</taxon>
        <taxon>Eurotiomycetes</taxon>
        <taxon>Eurotiomycetidae</taxon>
        <taxon>Eurotiales</taxon>
        <taxon>Aspergillaceae</taxon>
        <taxon>Penicillium</taxon>
    </lineage>
</organism>
<dbReference type="GeneID" id="81431055"/>
<accession>A0A9W9LGC7</accession>
<dbReference type="EMBL" id="JAPQKN010000007">
    <property type="protein sequence ID" value="KAJ5153277.1"/>
    <property type="molecule type" value="Genomic_DNA"/>
</dbReference>
<proteinExistence type="predicted"/>
<keyword evidence="2" id="KW-1185">Reference proteome</keyword>
<dbReference type="Proteomes" id="UP001149163">
    <property type="component" value="Unassembled WGS sequence"/>
</dbReference>
<dbReference type="AlphaFoldDB" id="A0A9W9LGC7"/>
<reference evidence="1" key="1">
    <citation type="submission" date="2022-11" db="EMBL/GenBank/DDBJ databases">
        <authorList>
            <person name="Petersen C."/>
        </authorList>
    </citation>
    <scope>NUCLEOTIDE SEQUENCE</scope>
    <source>
        <strain evidence="1">IBT 26290</strain>
    </source>
</reference>
<sequence>MNTGRHPEVRVPPEPHASNIAKLALYMPSKLSILVFVASPLDDARYRHTALYFEFDAQAQAPSTGFNINAGTDGSAGEIRSSMMEVVGSTGFFSFSERVNAALPVEATGLARAIFVSCIPDTVPVSSLRATVSGTPIADGEGDWNSQNWVGDALGRLVTAGYLEGEARDQGLEEMVNAVLEATDEAIA</sequence>
<dbReference type="RefSeq" id="XP_056539585.1">
    <property type="nucleotide sequence ID" value="XM_056691879.1"/>
</dbReference>
<gene>
    <name evidence="1" type="ORF">N7482_009755</name>
</gene>
<evidence type="ECO:0000313" key="1">
    <source>
        <dbReference type="EMBL" id="KAJ5153277.1"/>
    </source>
</evidence>
<reference evidence="1" key="2">
    <citation type="journal article" date="2023" name="IMA Fungus">
        <title>Comparative genomic study of the Penicillium genus elucidates a diverse pangenome and 15 lateral gene transfer events.</title>
        <authorList>
            <person name="Petersen C."/>
            <person name="Sorensen T."/>
            <person name="Nielsen M.R."/>
            <person name="Sondergaard T.E."/>
            <person name="Sorensen J.L."/>
            <person name="Fitzpatrick D.A."/>
            <person name="Frisvad J.C."/>
            <person name="Nielsen K.L."/>
        </authorList>
    </citation>
    <scope>NUCLEOTIDE SEQUENCE</scope>
    <source>
        <strain evidence="1">IBT 26290</strain>
    </source>
</reference>
<evidence type="ECO:0000313" key="2">
    <source>
        <dbReference type="Proteomes" id="UP001149163"/>
    </source>
</evidence>
<dbReference type="OrthoDB" id="37659at2759"/>
<name>A0A9W9LGC7_9EURO</name>
<comment type="caution">
    <text evidence="1">The sequence shown here is derived from an EMBL/GenBank/DDBJ whole genome shotgun (WGS) entry which is preliminary data.</text>
</comment>
<protein>
    <submittedName>
        <fullName evidence="1">Uncharacterized protein</fullName>
    </submittedName>
</protein>